<protein>
    <submittedName>
        <fullName evidence="6">Rhodanese-like protein</fullName>
    </submittedName>
</protein>
<feature type="signal peptide" evidence="4">
    <location>
        <begin position="1"/>
        <end position="33"/>
    </location>
</feature>
<dbReference type="InterPro" id="IPR010104">
    <property type="entry name" value="TonB_rcpt_bac"/>
</dbReference>
<keyword evidence="4" id="KW-0732">Signal</keyword>
<dbReference type="STRING" id="1328313.DS2_07688"/>
<reference evidence="6 7" key="1">
    <citation type="journal article" date="2014" name="Genome Announc.">
        <title>Draft Genome Sequence of the Agar-Degrading Bacterium Catenovulum sp. Strain DS-2, Isolated from Intestines of Haliotis diversicolor.</title>
        <authorList>
            <person name="Shan D."/>
            <person name="Li X."/>
            <person name="Gu Z."/>
            <person name="Wei G."/>
            <person name="Gao Z."/>
            <person name="Shao Z."/>
        </authorList>
    </citation>
    <scope>NUCLEOTIDE SEQUENCE [LARGE SCALE GENOMIC DNA]</scope>
    <source>
        <strain evidence="6 7">DS-2</strain>
    </source>
</reference>
<evidence type="ECO:0000256" key="1">
    <source>
        <dbReference type="ARBA" id="ARBA00004442"/>
    </source>
</evidence>
<dbReference type="PATRIC" id="fig|1328313.3.peg.1571"/>
<comment type="caution">
    <text evidence="6">The sequence shown here is derived from an EMBL/GenBank/DDBJ whole genome shotgun (WGS) entry which is preliminary data.</text>
</comment>
<name>W7QRJ5_9ALTE</name>
<dbReference type="NCBIfam" id="TIGR01782">
    <property type="entry name" value="TonB-Xanth-Caul"/>
    <property type="match status" value="1"/>
</dbReference>
<evidence type="ECO:0000259" key="5">
    <source>
        <dbReference type="Pfam" id="PF07715"/>
    </source>
</evidence>
<evidence type="ECO:0000313" key="7">
    <source>
        <dbReference type="Proteomes" id="UP000019276"/>
    </source>
</evidence>
<dbReference type="InterPro" id="IPR036942">
    <property type="entry name" value="Beta-barrel_TonB_sf"/>
</dbReference>
<dbReference type="eggNOG" id="COG1629">
    <property type="taxonomic scope" value="Bacteria"/>
</dbReference>
<dbReference type="PANTHER" id="PTHR40980">
    <property type="entry name" value="PLUG DOMAIN-CONTAINING PROTEIN"/>
    <property type="match status" value="1"/>
</dbReference>
<evidence type="ECO:0000256" key="2">
    <source>
        <dbReference type="ARBA" id="ARBA00023136"/>
    </source>
</evidence>
<dbReference type="OrthoDB" id="8728606at2"/>
<evidence type="ECO:0000256" key="4">
    <source>
        <dbReference type="SAM" id="SignalP"/>
    </source>
</evidence>
<evidence type="ECO:0000313" key="6">
    <source>
        <dbReference type="EMBL" id="EWH10498.1"/>
    </source>
</evidence>
<evidence type="ECO:0000256" key="3">
    <source>
        <dbReference type="ARBA" id="ARBA00023237"/>
    </source>
</evidence>
<organism evidence="6 7">
    <name type="scientific">Catenovulum agarivorans DS-2</name>
    <dbReference type="NCBI Taxonomy" id="1328313"/>
    <lineage>
        <taxon>Bacteria</taxon>
        <taxon>Pseudomonadati</taxon>
        <taxon>Pseudomonadota</taxon>
        <taxon>Gammaproteobacteria</taxon>
        <taxon>Alteromonadales</taxon>
        <taxon>Alteromonadaceae</taxon>
        <taxon>Catenovulum</taxon>
    </lineage>
</organism>
<dbReference type="Gene3D" id="2.170.130.10">
    <property type="entry name" value="TonB-dependent receptor, plug domain"/>
    <property type="match status" value="1"/>
</dbReference>
<proteinExistence type="predicted"/>
<dbReference type="SUPFAM" id="SSF56935">
    <property type="entry name" value="Porins"/>
    <property type="match status" value="1"/>
</dbReference>
<dbReference type="AlphaFoldDB" id="W7QRJ5"/>
<dbReference type="GO" id="GO:0009279">
    <property type="term" value="C:cell outer membrane"/>
    <property type="evidence" value="ECO:0007669"/>
    <property type="project" value="UniProtKB-SubCell"/>
</dbReference>
<dbReference type="Gene3D" id="2.40.170.20">
    <property type="entry name" value="TonB-dependent receptor, beta-barrel domain"/>
    <property type="match status" value="1"/>
</dbReference>
<dbReference type="Proteomes" id="UP000019276">
    <property type="component" value="Unassembled WGS sequence"/>
</dbReference>
<comment type="subcellular location">
    <subcellularLocation>
        <location evidence="1">Cell outer membrane</location>
    </subcellularLocation>
</comment>
<feature type="domain" description="TonB-dependent receptor plug" evidence="5">
    <location>
        <begin position="60"/>
        <end position="171"/>
    </location>
</feature>
<keyword evidence="2" id="KW-0472">Membrane</keyword>
<dbReference type="InterPro" id="IPR012910">
    <property type="entry name" value="Plug_dom"/>
</dbReference>
<dbReference type="InterPro" id="IPR037066">
    <property type="entry name" value="Plug_dom_sf"/>
</dbReference>
<keyword evidence="3" id="KW-0998">Cell outer membrane</keyword>
<keyword evidence="7" id="KW-1185">Reference proteome</keyword>
<dbReference type="EMBL" id="ARZY01000011">
    <property type="protein sequence ID" value="EWH10498.1"/>
    <property type="molecule type" value="Genomic_DNA"/>
</dbReference>
<feature type="chain" id="PRO_5004901171" evidence="4">
    <location>
        <begin position="34"/>
        <end position="1068"/>
    </location>
</feature>
<sequence length="1068" mass="116930">MIKKVNLCTFKLNQIAVAFGTVGLLSISSSALAQTAQEEDTEVIAVTGVRSSLEAALNTKREAVSIVDAISASDIDALPALDLGEALQALPGVQLNSGDEGRQSTISLRGLGSGFVKTTAFGQSFAVPSAAGGPDKVGAANPFSSFEAGVFDGVTVVKSPTADLQEGGMAGIVDKKLQRALAKKDGTAGFSIGAIYEELADAVSPEIKLYGVKHLIEDKLAVAFKFSASEQEFRRDTFDVIDYVNVEDQIIDITKTVDGQKVKVPTLYTRATNLAEYKTKWADVLGDNAEIRVPHRGRNVTQYSDGNRASFSGNIELKATDNLKVGAHILASQRKLDNGTKETTNYELGLHKSNPATSDWIDSQVTLDLDTAPFAYTCVTEDCAGGQAFVVSNIDFSNGRYQIENRKTTFVEKTAGVILYADYTKDDWVIDGKLTHSEASNQFENIGLNFSHVGSNNAKFAPTGFNGTINTGNGDLASIEVSGGLAVPYVYDKLEWSVPTASSSNITSRDELNQGRTLQANINGRVRDLDSKYTAVEANAKRFIELGLGDALRFDAIKFGARFSQETISNLDQLQGFGGIDTANVGSAYLSTENVLSAQQAPFFNGKIPGSFDHTNGWVTINNEQAIEILQTNIVTDRNDLVLPNGVTTIDPNLQRNRSGFWDRINNTGFASQANQNFEVEQDVSAFYVTTDFSGELPLDIAYTGNLGVRYVETANKFDAVNIAQDFLKDENGQAVLDAKGNEIATYAVEPFIIKDDYNVTLPMANISFELSDDVILRAAYYESMVRPNLVAQLPSPKVGQYTNRVEIDLPSATVRPYEADNYDLSLEWYNREGSAISVGFFQKNITNLFESDLNLYCPENNSDPIVSQFAGEIYFDEANGKCKQVAFTNIIDPTTGEVTDSEQREVNIDRLINTDGELKVEGFELSIQQKLDFLPYPWNGFGGVFNFTKLRQSGDENELPRVSPKSYNLIGYWENDGLSLRLAYNWRDEQKLAGANSFLGTGTRTRSERSRLDFSGSYKVSNKFSVNLQAFNLTDEVGTDYYGYDERAIHSLQYEGRVLKAGFSLKF</sequence>
<dbReference type="PANTHER" id="PTHR40980:SF3">
    <property type="entry name" value="TONB-DEPENDENT RECEPTOR-LIKE BETA-BARREL DOMAIN-CONTAINING PROTEIN"/>
    <property type="match status" value="1"/>
</dbReference>
<gene>
    <name evidence="6" type="ORF">DS2_07688</name>
</gene>
<dbReference type="RefSeq" id="WP_051479721.1">
    <property type="nucleotide sequence ID" value="NZ_ARZY01000011.1"/>
</dbReference>
<dbReference type="Pfam" id="PF07715">
    <property type="entry name" value="Plug"/>
    <property type="match status" value="1"/>
</dbReference>
<accession>W7QRJ5</accession>